<reference evidence="3" key="1">
    <citation type="journal article" date="2023" name="Mol. Biol. Evol.">
        <title>Third-Generation Sequencing Reveals the Adaptive Role of the Epigenome in Three Deep-Sea Polychaetes.</title>
        <authorList>
            <person name="Perez M."/>
            <person name="Aroh O."/>
            <person name="Sun Y."/>
            <person name="Lan Y."/>
            <person name="Juniper S.K."/>
            <person name="Young C.R."/>
            <person name="Angers B."/>
            <person name="Qian P.Y."/>
        </authorList>
    </citation>
    <scope>NUCLEOTIDE SEQUENCE</scope>
    <source>
        <strain evidence="3">P08H-3</strain>
    </source>
</reference>
<dbReference type="InterPro" id="IPR004092">
    <property type="entry name" value="Mbt"/>
</dbReference>
<dbReference type="AlphaFoldDB" id="A0AAD9N741"/>
<organism evidence="3 4">
    <name type="scientific">Paralvinella palmiformis</name>
    <dbReference type="NCBI Taxonomy" id="53620"/>
    <lineage>
        <taxon>Eukaryota</taxon>
        <taxon>Metazoa</taxon>
        <taxon>Spiralia</taxon>
        <taxon>Lophotrochozoa</taxon>
        <taxon>Annelida</taxon>
        <taxon>Polychaeta</taxon>
        <taxon>Sedentaria</taxon>
        <taxon>Canalipalpata</taxon>
        <taxon>Terebellida</taxon>
        <taxon>Terebelliformia</taxon>
        <taxon>Alvinellidae</taxon>
        <taxon>Paralvinella</taxon>
    </lineage>
</organism>
<accession>A0AAD9N741</accession>
<dbReference type="EMBL" id="JAODUP010000150">
    <property type="protein sequence ID" value="KAK2159577.1"/>
    <property type="molecule type" value="Genomic_DNA"/>
</dbReference>
<name>A0AAD9N741_9ANNE</name>
<sequence length="108" mass="12103">SLSQPPTPPPNNFSVDVKLEASDPRNLTSTCIATVVGKEGPRLRLRLDGSDNKNDFWRLVDSGDLHPIGYCEKNGGLLQPPLVTNVYFLSVNRRMSYLKLIIDFSHFM</sequence>
<dbReference type="GO" id="GO:0045892">
    <property type="term" value="P:negative regulation of DNA-templated transcription"/>
    <property type="evidence" value="ECO:0007669"/>
    <property type="project" value="TreeGrafter"/>
</dbReference>
<gene>
    <name evidence="3" type="ORF">LSH36_150g00043</name>
</gene>
<comment type="caution">
    <text evidence="3">The sequence shown here is derived from an EMBL/GenBank/DDBJ whole genome shotgun (WGS) entry which is preliminary data.</text>
</comment>
<evidence type="ECO:0008006" key="5">
    <source>
        <dbReference type="Google" id="ProtNLM"/>
    </source>
</evidence>
<evidence type="ECO:0000313" key="4">
    <source>
        <dbReference type="Proteomes" id="UP001208570"/>
    </source>
</evidence>
<dbReference type="PANTHER" id="PTHR12247:SF132">
    <property type="entry name" value="POLYCOMB PROTEIN SCM"/>
    <property type="match status" value="1"/>
</dbReference>
<proteinExistence type="predicted"/>
<dbReference type="InterPro" id="IPR050548">
    <property type="entry name" value="PcG_chromatin_remod_factors"/>
</dbReference>
<dbReference type="Gene3D" id="2.30.30.140">
    <property type="match status" value="1"/>
</dbReference>
<evidence type="ECO:0000256" key="1">
    <source>
        <dbReference type="ARBA" id="ARBA00022737"/>
    </source>
</evidence>
<dbReference type="GO" id="GO:0003682">
    <property type="term" value="F:chromatin binding"/>
    <property type="evidence" value="ECO:0007669"/>
    <property type="project" value="TreeGrafter"/>
</dbReference>
<keyword evidence="4" id="KW-1185">Reference proteome</keyword>
<evidence type="ECO:0000313" key="3">
    <source>
        <dbReference type="EMBL" id="KAK2159577.1"/>
    </source>
</evidence>
<dbReference type="PROSITE" id="PS51079">
    <property type="entry name" value="MBT"/>
    <property type="match status" value="1"/>
</dbReference>
<feature type="non-terminal residue" evidence="3">
    <location>
        <position position="1"/>
    </location>
</feature>
<dbReference type="GO" id="GO:0005634">
    <property type="term" value="C:nucleus"/>
    <property type="evidence" value="ECO:0007669"/>
    <property type="project" value="InterPro"/>
</dbReference>
<dbReference type="GO" id="GO:0042393">
    <property type="term" value="F:histone binding"/>
    <property type="evidence" value="ECO:0007669"/>
    <property type="project" value="TreeGrafter"/>
</dbReference>
<evidence type="ECO:0000256" key="2">
    <source>
        <dbReference type="PROSITE-ProRule" id="PRU00459"/>
    </source>
</evidence>
<dbReference type="Proteomes" id="UP001208570">
    <property type="component" value="Unassembled WGS sequence"/>
</dbReference>
<dbReference type="Pfam" id="PF02820">
    <property type="entry name" value="MBT"/>
    <property type="match status" value="1"/>
</dbReference>
<protein>
    <recommendedName>
        <fullName evidence="5">SCML2</fullName>
    </recommendedName>
</protein>
<dbReference type="SUPFAM" id="SSF63748">
    <property type="entry name" value="Tudor/PWWP/MBT"/>
    <property type="match status" value="1"/>
</dbReference>
<feature type="repeat" description="MBT" evidence="2">
    <location>
        <begin position="1"/>
        <end position="81"/>
    </location>
</feature>
<keyword evidence="1" id="KW-0677">Repeat</keyword>
<dbReference type="SMART" id="SM00561">
    <property type="entry name" value="MBT"/>
    <property type="match status" value="1"/>
</dbReference>
<dbReference type="PANTHER" id="PTHR12247">
    <property type="entry name" value="POLYCOMB GROUP PROTEIN"/>
    <property type="match status" value="1"/>
</dbReference>